<dbReference type="Gramene" id="OIW05439">
    <property type="protein sequence ID" value="OIW05439"/>
    <property type="gene ID" value="TanjilG_12030"/>
</dbReference>
<keyword evidence="2" id="KW-1185">Reference proteome</keyword>
<evidence type="ECO:0000313" key="1">
    <source>
        <dbReference type="EMBL" id="OIW05439.1"/>
    </source>
</evidence>
<gene>
    <name evidence="1" type="ORF">TanjilG_12030</name>
</gene>
<protein>
    <submittedName>
        <fullName evidence="1">Uncharacterized protein</fullName>
    </submittedName>
</protein>
<accession>A0A1J7GXW1</accession>
<dbReference type="Proteomes" id="UP000188354">
    <property type="component" value="Chromosome LG09"/>
</dbReference>
<sequence>MGIAASTMTARTEGEPPLNIVIASPLNLNWNLLLSHKLHMWLSSNVVASELLFR</sequence>
<organism evidence="1 2">
    <name type="scientific">Lupinus angustifolius</name>
    <name type="common">Narrow-leaved blue lupine</name>
    <dbReference type="NCBI Taxonomy" id="3871"/>
    <lineage>
        <taxon>Eukaryota</taxon>
        <taxon>Viridiplantae</taxon>
        <taxon>Streptophyta</taxon>
        <taxon>Embryophyta</taxon>
        <taxon>Tracheophyta</taxon>
        <taxon>Spermatophyta</taxon>
        <taxon>Magnoliopsida</taxon>
        <taxon>eudicotyledons</taxon>
        <taxon>Gunneridae</taxon>
        <taxon>Pentapetalae</taxon>
        <taxon>rosids</taxon>
        <taxon>fabids</taxon>
        <taxon>Fabales</taxon>
        <taxon>Fabaceae</taxon>
        <taxon>Papilionoideae</taxon>
        <taxon>50 kb inversion clade</taxon>
        <taxon>genistoids sensu lato</taxon>
        <taxon>core genistoids</taxon>
        <taxon>Genisteae</taxon>
        <taxon>Lupinus</taxon>
    </lineage>
</organism>
<evidence type="ECO:0000313" key="2">
    <source>
        <dbReference type="Proteomes" id="UP000188354"/>
    </source>
</evidence>
<name>A0A1J7GXW1_LUPAN</name>
<dbReference type="EMBL" id="CM007369">
    <property type="protein sequence ID" value="OIW05439.1"/>
    <property type="molecule type" value="Genomic_DNA"/>
</dbReference>
<dbReference type="AlphaFoldDB" id="A0A1J7GXW1"/>
<reference evidence="1 2" key="1">
    <citation type="journal article" date="2017" name="Plant Biotechnol. J.">
        <title>A comprehensive draft genome sequence for lupin (Lupinus angustifolius), an emerging health food: insights into plant-microbe interactions and legume evolution.</title>
        <authorList>
            <person name="Hane J.K."/>
            <person name="Ming Y."/>
            <person name="Kamphuis L.G."/>
            <person name="Nelson M.N."/>
            <person name="Garg G."/>
            <person name="Atkins C.A."/>
            <person name="Bayer P.E."/>
            <person name="Bravo A."/>
            <person name="Bringans S."/>
            <person name="Cannon S."/>
            <person name="Edwards D."/>
            <person name="Foley R."/>
            <person name="Gao L.L."/>
            <person name="Harrison M.J."/>
            <person name="Huang W."/>
            <person name="Hurgobin B."/>
            <person name="Li S."/>
            <person name="Liu C.W."/>
            <person name="McGrath A."/>
            <person name="Morahan G."/>
            <person name="Murray J."/>
            <person name="Weller J."/>
            <person name="Jian J."/>
            <person name="Singh K.B."/>
        </authorList>
    </citation>
    <scope>NUCLEOTIDE SEQUENCE [LARGE SCALE GENOMIC DNA]</scope>
    <source>
        <strain evidence="2">cv. Tanjil</strain>
        <tissue evidence="1">Whole plant</tissue>
    </source>
</reference>
<proteinExistence type="predicted"/>